<reference evidence="4 5" key="2">
    <citation type="journal article" date="2011" name="Genome Res.">
        <title>Chromosome and gene copy number variation allow major structural change between species and strains of Leishmania.</title>
        <authorList>
            <person name="Rogers M.B."/>
            <person name="Hilley J.D."/>
            <person name="Dickens N.J."/>
            <person name="Wilkes J."/>
            <person name="Bates P.A."/>
            <person name="Depledge D.P."/>
            <person name="Harris D."/>
            <person name="Her Y."/>
            <person name="Herzyk P."/>
            <person name="Imamura H."/>
            <person name="Otto T.D."/>
            <person name="Sanders M."/>
            <person name="Seeger K."/>
            <person name="Dujardin J.C."/>
            <person name="Berriman M."/>
            <person name="Smith D.F."/>
            <person name="Hertz-Fowler C."/>
            <person name="Mottram J.C."/>
        </authorList>
    </citation>
    <scope>NUCLEOTIDE SEQUENCE [LARGE SCALE GENOMIC DNA]</scope>
    <source>
        <strain evidence="5">MHOM/IL/81/Friedlin</strain>
    </source>
</reference>
<dbReference type="PANTHER" id="PTHR46093:SF18">
    <property type="entry name" value="FIBRONECTIN TYPE-III DOMAIN-CONTAINING PROTEIN"/>
    <property type="match status" value="1"/>
</dbReference>
<dbReference type="HOGENOM" id="CLU_465013_0_0_1"/>
<sequence>MPKLSSSKAKAAAAAASGPPALYGEDLSGPPLVVEVNAPSAWTATTGADASSNEECLTGGARWGHAAMLSPSESVLCIVGGTPCQRPHAAEQAPVPVWEYTAVTPSRVPTAMSASAIKVPVAAAAAPAAAAAAACAWRAGAARRAVQQDAIHGAHAGAAEDHDWPLFACWWASWPSGNGADGPSVMYADGGWSGARRIAGVRAFATGANGDPSFTSPPSSAAGISSTRSHHSVTCVLGRLLRFGGETQQGTAAALEEIDGASGSLDEKQQVDGEHRNAEGREAAVPEPTSTTPRLPPALGPPPPRAAHGACSLSQRYMVVVGGRQVHTQADDTGAVASGASAGKGARAKKITAMRALSPGKRGGASGKDGKGSPDALEASALASATLTTLKDVAVYDAKLGAWLPVRVVGGGAVPCARYAAAVAAVPMPGAAPPTSRHRSLVADAVQREVLVVGGLDADGAICADAWLLQVMSGADAELAEVPAGTPADSASTAVPVVKIRWVRLELPKAAASVFQRHHAAVAVSSQRMVYLVGGCGPHGAAEPCVCTLQLPPLTSASVRLADEAGGDAEGAAMPKRSSASAKGLTA</sequence>
<evidence type="ECO:0000256" key="1">
    <source>
        <dbReference type="ARBA" id="ARBA00022441"/>
    </source>
</evidence>
<dbReference type="GeneID" id="5649569"/>
<dbReference type="VEuPathDB" id="TriTrypDB:LMJFC_090020000"/>
<evidence type="ECO:0000313" key="4">
    <source>
        <dbReference type="EMBL" id="CAJ02996.1"/>
    </source>
</evidence>
<feature type="region of interest" description="Disordered" evidence="3">
    <location>
        <begin position="260"/>
        <end position="308"/>
    </location>
</feature>
<feature type="region of interest" description="Disordered" evidence="3">
    <location>
        <begin position="1"/>
        <end position="22"/>
    </location>
</feature>
<dbReference type="KEGG" id="lma:LMJF_09_1290"/>
<evidence type="ECO:0000256" key="3">
    <source>
        <dbReference type="SAM" id="MobiDB-lite"/>
    </source>
</evidence>
<feature type="compositionally biased region" description="Polar residues" evidence="3">
    <location>
        <begin position="212"/>
        <end position="227"/>
    </location>
</feature>
<dbReference type="VEuPathDB" id="TriTrypDB:LMJSD75_090019800"/>
<keyword evidence="2" id="KW-0677">Repeat</keyword>
<feature type="compositionally biased region" description="Pro residues" evidence="3">
    <location>
        <begin position="294"/>
        <end position="305"/>
    </location>
</feature>
<organism evidence="4 5">
    <name type="scientific">Leishmania major</name>
    <dbReference type="NCBI Taxonomy" id="5664"/>
    <lineage>
        <taxon>Eukaryota</taxon>
        <taxon>Discoba</taxon>
        <taxon>Euglenozoa</taxon>
        <taxon>Kinetoplastea</taxon>
        <taxon>Metakinetoplastina</taxon>
        <taxon>Trypanosomatida</taxon>
        <taxon>Trypanosomatidae</taxon>
        <taxon>Leishmaniinae</taxon>
        <taxon>Leishmania</taxon>
    </lineage>
</organism>
<dbReference type="VEuPathDB" id="TriTrypDB:LmjF.09.1290"/>
<dbReference type="AlphaFoldDB" id="Q4QHP6"/>
<dbReference type="Proteomes" id="UP000000542">
    <property type="component" value="Chromosome 9"/>
</dbReference>
<gene>
    <name evidence="4" type="ORF">LMJF_09_1290</name>
</gene>
<dbReference type="EMBL" id="FR796405">
    <property type="protein sequence ID" value="CAJ02996.1"/>
    <property type="molecule type" value="Genomic_DNA"/>
</dbReference>
<dbReference type="SUPFAM" id="SSF117281">
    <property type="entry name" value="Kelch motif"/>
    <property type="match status" value="1"/>
</dbReference>
<dbReference type="InterPro" id="IPR015915">
    <property type="entry name" value="Kelch-typ_b-propeller"/>
</dbReference>
<evidence type="ECO:0000256" key="2">
    <source>
        <dbReference type="ARBA" id="ARBA00022737"/>
    </source>
</evidence>
<feature type="region of interest" description="Disordered" evidence="3">
    <location>
        <begin position="208"/>
        <end position="228"/>
    </location>
</feature>
<name>Q4QHP6_LEIMA</name>
<feature type="compositionally biased region" description="Low complexity" evidence="3">
    <location>
        <begin position="1"/>
        <end position="17"/>
    </location>
</feature>
<dbReference type="Gene3D" id="2.120.10.80">
    <property type="entry name" value="Kelch-type beta propeller"/>
    <property type="match status" value="1"/>
</dbReference>
<accession>Q4QHP6</accession>
<dbReference type="OMA" id="WWASWPS"/>
<dbReference type="PANTHER" id="PTHR46093">
    <property type="entry name" value="ACYL-COA-BINDING DOMAIN-CONTAINING PROTEIN 5"/>
    <property type="match status" value="1"/>
</dbReference>
<keyword evidence="5" id="KW-1185">Reference proteome</keyword>
<dbReference type="InParanoid" id="Q4QHP6"/>
<dbReference type="eggNOG" id="KOG0379">
    <property type="taxonomic scope" value="Eukaryota"/>
</dbReference>
<feature type="region of interest" description="Disordered" evidence="3">
    <location>
        <begin position="566"/>
        <end position="587"/>
    </location>
</feature>
<dbReference type="RefSeq" id="XP_001681302.1">
    <property type="nucleotide sequence ID" value="XM_001681250.1"/>
</dbReference>
<keyword evidence="1" id="KW-0880">Kelch repeat</keyword>
<evidence type="ECO:0000313" key="5">
    <source>
        <dbReference type="Proteomes" id="UP000000542"/>
    </source>
</evidence>
<dbReference type="VEuPathDB" id="TriTrypDB:LMJLV39_090020200"/>
<proteinExistence type="predicted"/>
<protein>
    <submittedName>
        <fullName evidence="4">Uncharacterized protein</fullName>
    </submittedName>
</protein>
<reference evidence="4 5" key="1">
    <citation type="journal article" date="2005" name="Science">
        <title>The genome of the kinetoplastid parasite, Leishmania major.</title>
        <authorList>
            <person name="Ivens A.C."/>
            <person name="Peacock C.S."/>
            <person name="Worthey E.A."/>
            <person name="Murphy L."/>
            <person name="Aggarwal G."/>
            <person name="Berriman M."/>
            <person name="Sisk E."/>
            <person name="Rajandream M.A."/>
            <person name="Adlem E."/>
            <person name="Aert R."/>
            <person name="Anupama A."/>
            <person name="Apostolou Z."/>
            <person name="Attipoe P."/>
            <person name="Bason N."/>
            <person name="Bauser C."/>
            <person name="Beck A."/>
            <person name="Beverley S.M."/>
            <person name="Bianchettin G."/>
            <person name="Borzym K."/>
            <person name="Bothe G."/>
            <person name="Bruschi C.V."/>
            <person name="Collins M."/>
            <person name="Cadag E."/>
            <person name="Ciarloni L."/>
            <person name="Clayton C."/>
            <person name="Coulson R.M."/>
            <person name="Cronin A."/>
            <person name="Cruz A.K."/>
            <person name="Davies R.M."/>
            <person name="De Gaudenzi J."/>
            <person name="Dobson D.E."/>
            <person name="Duesterhoeft A."/>
            <person name="Fazelina G."/>
            <person name="Fosker N."/>
            <person name="Frasch A.C."/>
            <person name="Fraser A."/>
            <person name="Fuchs M."/>
            <person name="Gabel C."/>
            <person name="Goble A."/>
            <person name="Goffeau A."/>
            <person name="Harris D."/>
            <person name="Hertz-Fowler C."/>
            <person name="Hilbert H."/>
            <person name="Horn D."/>
            <person name="Huang Y."/>
            <person name="Klages S."/>
            <person name="Knights A."/>
            <person name="Kube M."/>
            <person name="Larke N."/>
            <person name="Litvin L."/>
            <person name="Lord A."/>
            <person name="Louie T."/>
            <person name="Marra M."/>
            <person name="Masuy D."/>
            <person name="Matthews K."/>
            <person name="Michaeli S."/>
            <person name="Mottram J.C."/>
            <person name="Muller-Auer S."/>
            <person name="Munden H."/>
            <person name="Nelson S."/>
            <person name="Norbertczak H."/>
            <person name="Oliver K."/>
            <person name="O'neil S."/>
            <person name="Pentony M."/>
            <person name="Pohl T.M."/>
            <person name="Price C."/>
            <person name="Purnelle B."/>
            <person name="Quail M.A."/>
            <person name="Rabbinowitsch E."/>
            <person name="Reinhardt R."/>
            <person name="Rieger M."/>
            <person name="Rinta J."/>
            <person name="Robben J."/>
            <person name="Robertson L."/>
            <person name="Ruiz J.C."/>
            <person name="Rutter S."/>
            <person name="Saunders D."/>
            <person name="Schafer M."/>
            <person name="Schein J."/>
            <person name="Schwartz D.C."/>
            <person name="Seeger K."/>
            <person name="Seyler A."/>
            <person name="Sharp S."/>
            <person name="Shin H."/>
            <person name="Sivam D."/>
            <person name="Squares R."/>
            <person name="Squares S."/>
            <person name="Tosato V."/>
            <person name="Vogt C."/>
            <person name="Volckaert G."/>
            <person name="Wambutt R."/>
            <person name="Warren T."/>
            <person name="Wedler H."/>
            <person name="Woodward J."/>
            <person name="Zhou S."/>
            <person name="Zimmermann W."/>
            <person name="Smith D.F."/>
            <person name="Blackwell J.M."/>
            <person name="Stuart K.D."/>
            <person name="Barrell B."/>
            <person name="Myler P.J."/>
        </authorList>
    </citation>
    <scope>NUCLEOTIDE SEQUENCE [LARGE SCALE GENOMIC DNA]</scope>
    <source>
        <strain evidence="5">MHOM/IL/81/Friedlin</strain>
    </source>
</reference>
<feature type="compositionally biased region" description="Basic and acidic residues" evidence="3">
    <location>
        <begin position="265"/>
        <end position="284"/>
    </location>
</feature>